<dbReference type="InterPro" id="IPR036465">
    <property type="entry name" value="vWFA_dom_sf"/>
</dbReference>
<dbReference type="PROSITE" id="PS50234">
    <property type="entry name" value="VWFA"/>
    <property type="match status" value="1"/>
</dbReference>
<gene>
    <name evidence="21" type="ORF">Dda_5069</name>
</gene>
<proteinExistence type="inferred from homology"/>
<keyword evidence="8 19" id="KW-0227">DNA damage</keyword>
<dbReference type="GO" id="GO:0003684">
    <property type="term" value="F:damaged DNA binding"/>
    <property type="evidence" value="ECO:0007669"/>
    <property type="project" value="InterPro"/>
</dbReference>
<sequence>MADKQATVYVIDLAASMGLCNNGRTETDLEYAQKYVWDRITTTVSNGRKTDVIAVVGFRTDGSDNSLVQNDANYGNISVLSPMSQFLMPQIRSLQRLLHPSHTENGDGISAIVVAMDLIEKFCKKLKYIRNIVFLTNGSGIYELEGIDDIVKQIKDQGIKLTVLGIDFDDAEFGFLEAKKDPQKEQNEESLKKLCEGCSGIFGTIAEAIEETQRPRIKRTRPIASFKGQLIIGNDSSPSGSTLVIDIERYPRTMVAKPPSASSFAVSTEDASNSENLQKIRSTRTYQVEDENAPGKSIDIEKDDMAKGYLYGRTIIPISAEDQEVVKFETTASLQVIGFIPRAGLDRPLSISNSNILVASKTNDKAIVALSSFIHALYELDSFAIGRLVTKDDKPPLMIAMAPIIEPEYECLVDVQLPFAEDIRQYKFAPLDIIKTATGRLMNRHRFIPSEDLQEAMNDYVDAMDVMNLEGLNDPSVTFAQPDDIFSPLLHRVQQVIRARATAPDENTLPDINPVLVSYSTISAILEGEEELARLKQVADVHLVPAKAKGRKIGREKPLSGLDVTKLLEERTKAQRIHKDNPVPEFRQMIRSVQREQDIQPLVKQMGDIIKAIIQESVADLQYPQAVECLKVLRDECLDLDVFELYDTFIRELKTSLEGDRRDFWSRVRKEKLGLVLPSEDERSTVTPEDSSKFYYGR</sequence>
<dbReference type="GO" id="GO:0006310">
    <property type="term" value="P:DNA recombination"/>
    <property type="evidence" value="ECO:0007669"/>
    <property type="project" value="UniProtKB-KW"/>
</dbReference>
<evidence type="ECO:0000256" key="10">
    <source>
        <dbReference type="ARBA" id="ARBA00022806"/>
    </source>
</evidence>
<evidence type="ECO:0000256" key="7">
    <source>
        <dbReference type="ARBA" id="ARBA00022741"/>
    </source>
</evidence>
<keyword evidence="7 19" id="KW-0547">Nucleotide-binding</keyword>
<keyword evidence="22" id="KW-1185">Reference proteome</keyword>
<evidence type="ECO:0000256" key="1">
    <source>
        <dbReference type="ARBA" id="ARBA00004123"/>
    </source>
</evidence>
<evidence type="ECO:0000256" key="11">
    <source>
        <dbReference type="ARBA" id="ARBA00022840"/>
    </source>
</evidence>
<dbReference type="PANTHER" id="PTHR12604:SF4">
    <property type="entry name" value="X-RAY REPAIR CROSS-COMPLEMENTING PROTEIN 5"/>
    <property type="match status" value="1"/>
</dbReference>
<keyword evidence="12" id="KW-0779">Telomere</keyword>
<dbReference type="Gene3D" id="2.40.290.10">
    <property type="match status" value="1"/>
</dbReference>
<dbReference type="InterPro" id="IPR002035">
    <property type="entry name" value="VWF_A"/>
</dbReference>
<evidence type="ECO:0000313" key="22">
    <source>
        <dbReference type="Proteomes" id="UP001221413"/>
    </source>
</evidence>
<dbReference type="InterPro" id="IPR006164">
    <property type="entry name" value="DNA_bd_Ku70/Ku80"/>
</dbReference>
<dbReference type="InterPro" id="IPR016194">
    <property type="entry name" value="SPOC-like_C_dom_sf"/>
</dbReference>
<evidence type="ECO:0000256" key="8">
    <source>
        <dbReference type="ARBA" id="ARBA00022763"/>
    </source>
</evidence>
<dbReference type="EC" id="3.6.4.12" evidence="4 19"/>
<name>A0AAD6NII4_DREDA</name>
<protein>
    <recommendedName>
        <fullName evidence="5 19">ATP-dependent DNA helicase II subunit 2</fullName>
        <ecNumber evidence="4 19">3.6.4.12</ecNumber>
    </recommendedName>
</protein>
<dbReference type="Gene3D" id="3.40.50.410">
    <property type="entry name" value="von Willebrand factor, type A domain"/>
    <property type="match status" value="1"/>
</dbReference>
<dbReference type="Pfam" id="PF02735">
    <property type="entry name" value="Ku"/>
    <property type="match status" value="1"/>
</dbReference>
<dbReference type="InterPro" id="IPR005161">
    <property type="entry name" value="Ku_N"/>
</dbReference>
<dbReference type="SUPFAM" id="SSF53300">
    <property type="entry name" value="vWA-like"/>
    <property type="match status" value="1"/>
</dbReference>
<dbReference type="EMBL" id="JAQGDS010000006">
    <property type="protein sequence ID" value="KAJ6259432.1"/>
    <property type="molecule type" value="Genomic_DNA"/>
</dbReference>
<dbReference type="InterPro" id="IPR014893">
    <property type="entry name" value="Ku_PK_bind"/>
</dbReference>
<dbReference type="FunFam" id="3.40.50.410:FF:000073">
    <property type="entry name" value="ATP-dependent DNA helicase II subunit 2"/>
    <property type="match status" value="1"/>
</dbReference>
<dbReference type="GO" id="GO:0006303">
    <property type="term" value="P:double-strand break repair via nonhomologous end joining"/>
    <property type="evidence" value="ECO:0007669"/>
    <property type="project" value="InterPro"/>
</dbReference>
<evidence type="ECO:0000256" key="4">
    <source>
        <dbReference type="ARBA" id="ARBA00012551"/>
    </source>
</evidence>
<dbReference type="CDD" id="cd00873">
    <property type="entry name" value="KU80"/>
    <property type="match status" value="1"/>
</dbReference>
<comment type="subcellular location">
    <subcellularLocation>
        <location evidence="2">Chromosome</location>
        <location evidence="2">Telomere</location>
    </subcellularLocation>
    <subcellularLocation>
        <location evidence="1 19">Nucleus</location>
    </subcellularLocation>
</comment>
<dbReference type="InterPro" id="IPR036494">
    <property type="entry name" value="Ku_C_sf"/>
</dbReference>
<keyword evidence="6" id="KW-0158">Chromosome</keyword>
<evidence type="ECO:0000256" key="13">
    <source>
        <dbReference type="ARBA" id="ARBA00023125"/>
    </source>
</evidence>
<evidence type="ECO:0000256" key="2">
    <source>
        <dbReference type="ARBA" id="ARBA00004574"/>
    </source>
</evidence>
<dbReference type="GO" id="GO:0003678">
    <property type="term" value="F:DNA helicase activity"/>
    <property type="evidence" value="ECO:0007669"/>
    <property type="project" value="UniProtKB-EC"/>
</dbReference>
<dbReference type="GO" id="GO:0042162">
    <property type="term" value="F:telomeric DNA binding"/>
    <property type="evidence" value="ECO:0007669"/>
    <property type="project" value="InterPro"/>
</dbReference>
<comment type="caution">
    <text evidence="21">The sequence shown here is derived from an EMBL/GenBank/DDBJ whole genome shotgun (WGS) entry which is preliminary data.</text>
</comment>
<dbReference type="PANTHER" id="PTHR12604">
    <property type="entry name" value="KU AUTOANTIGEN DNA HELICASE"/>
    <property type="match status" value="1"/>
</dbReference>
<organism evidence="21 22">
    <name type="scientific">Drechslerella dactyloides</name>
    <name type="common">Nematode-trapping fungus</name>
    <name type="synonym">Arthrobotrys dactyloides</name>
    <dbReference type="NCBI Taxonomy" id="74499"/>
    <lineage>
        <taxon>Eukaryota</taxon>
        <taxon>Fungi</taxon>
        <taxon>Dikarya</taxon>
        <taxon>Ascomycota</taxon>
        <taxon>Pezizomycotina</taxon>
        <taxon>Orbiliomycetes</taxon>
        <taxon>Orbiliales</taxon>
        <taxon>Orbiliaceae</taxon>
        <taxon>Drechslerella</taxon>
    </lineage>
</organism>
<dbReference type="AlphaFoldDB" id="A0AAD6NII4"/>
<dbReference type="GO" id="GO:0000781">
    <property type="term" value="C:chromosome, telomeric region"/>
    <property type="evidence" value="ECO:0007669"/>
    <property type="project" value="UniProtKB-SubCell"/>
</dbReference>
<dbReference type="GO" id="GO:0043564">
    <property type="term" value="C:Ku70:Ku80 complex"/>
    <property type="evidence" value="ECO:0007669"/>
    <property type="project" value="InterPro"/>
</dbReference>
<keyword evidence="11 19" id="KW-0067">ATP-binding</keyword>
<evidence type="ECO:0000256" key="9">
    <source>
        <dbReference type="ARBA" id="ARBA00022801"/>
    </source>
</evidence>
<evidence type="ECO:0000256" key="16">
    <source>
        <dbReference type="ARBA" id="ARBA00023242"/>
    </source>
</evidence>
<comment type="function">
    <text evidence="17">Single-stranded DNA-dependent ATP-dependent helicase. Involved in non-homologous end joining (NHEJ) DNA double strand break repair. DNA-binding is sequence-independent but has a high affinity to nicks in double-stranded DNA and to the ends of duplex DNA. Binds to naturally occurring chromosomal ends, and therefore provides chromosomal end protection. Required also for telomere recombination to repair telomeric ends in the absence of telomerase. KU70, of the KU70/KU80 heterodimer, binds to the stem loop of TLC1, the RNA component of telomerase. Involved in telomere maintenance. Interacts with telomeric repeats and subtelomeric sequences thereby controlling telomere length and protecting against subtelomeric rearrangement. Maintains telomeric chromatin, which is involved in silencing the expression of genes located at the telomere. Required for mating-type switching.</text>
</comment>
<evidence type="ECO:0000256" key="19">
    <source>
        <dbReference type="PIRNR" id="PIRNR016570"/>
    </source>
</evidence>
<dbReference type="PIRSF" id="PIRSF016570">
    <property type="entry name" value="Ku80"/>
    <property type="match status" value="1"/>
</dbReference>
<dbReference type="Pfam" id="PF03731">
    <property type="entry name" value="Ku_N"/>
    <property type="match status" value="1"/>
</dbReference>
<dbReference type="Gene3D" id="1.25.40.240">
    <property type="entry name" value="Ku, C-terminal domain"/>
    <property type="match status" value="1"/>
</dbReference>
<evidence type="ECO:0000313" key="21">
    <source>
        <dbReference type="EMBL" id="KAJ6259432.1"/>
    </source>
</evidence>
<keyword evidence="14 19" id="KW-0233">DNA recombination</keyword>
<evidence type="ECO:0000256" key="5">
    <source>
        <dbReference type="ARBA" id="ARBA00021792"/>
    </source>
</evidence>
<dbReference type="GO" id="GO:0005524">
    <property type="term" value="F:ATP binding"/>
    <property type="evidence" value="ECO:0007669"/>
    <property type="project" value="UniProtKB-UniRule"/>
</dbReference>
<comment type="catalytic activity">
    <reaction evidence="18 19">
        <text>ATP + H2O = ADP + phosphate + H(+)</text>
        <dbReference type="Rhea" id="RHEA:13065"/>
        <dbReference type="ChEBI" id="CHEBI:15377"/>
        <dbReference type="ChEBI" id="CHEBI:15378"/>
        <dbReference type="ChEBI" id="CHEBI:30616"/>
        <dbReference type="ChEBI" id="CHEBI:43474"/>
        <dbReference type="ChEBI" id="CHEBI:456216"/>
        <dbReference type="EC" id="3.6.4.12"/>
    </reaction>
</comment>
<evidence type="ECO:0000256" key="14">
    <source>
        <dbReference type="ARBA" id="ARBA00023172"/>
    </source>
</evidence>
<evidence type="ECO:0000256" key="12">
    <source>
        <dbReference type="ARBA" id="ARBA00022895"/>
    </source>
</evidence>
<evidence type="ECO:0000256" key="3">
    <source>
        <dbReference type="ARBA" id="ARBA00007726"/>
    </source>
</evidence>
<keyword evidence="13 19" id="KW-0238">DNA-binding</keyword>
<dbReference type="SUPFAM" id="SSF101420">
    <property type="entry name" value="C-terminal domain of Ku80"/>
    <property type="match status" value="1"/>
</dbReference>
<dbReference type="Pfam" id="PF08785">
    <property type="entry name" value="Ku_PK_bind"/>
    <property type="match status" value="1"/>
</dbReference>
<feature type="domain" description="VWFA" evidence="20">
    <location>
        <begin position="6"/>
        <end position="166"/>
    </location>
</feature>
<keyword evidence="15 19" id="KW-0234">DNA repair</keyword>
<dbReference type="GO" id="GO:0000723">
    <property type="term" value="P:telomere maintenance"/>
    <property type="evidence" value="ECO:0007669"/>
    <property type="project" value="InterPro"/>
</dbReference>
<dbReference type="InterPro" id="IPR024193">
    <property type="entry name" value="Ku80"/>
</dbReference>
<dbReference type="SMART" id="SM00559">
    <property type="entry name" value="Ku78"/>
    <property type="match status" value="1"/>
</dbReference>
<keyword evidence="16 19" id="KW-0539">Nucleus</keyword>
<dbReference type="Gene3D" id="1.10.1600.10">
    <property type="match status" value="1"/>
</dbReference>
<evidence type="ECO:0000259" key="20">
    <source>
        <dbReference type="PROSITE" id="PS50234"/>
    </source>
</evidence>
<dbReference type="GO" id="GO:0016787">
    <property type="term" value="F:hydrolase activity"/>
    <property type="evidence" value="ECO:0007669"/>
    <property type="project" value="UniProtKB-KW"/>
</dbReference>
<evidence type="ECO:0000256" key="15">
    <source>
        <dbReference type="ARBA" id="ARBA00023204"/>
    </source>
</evidence>
<dbReference type="SUPFAM" id="SSF100939">
    <property type="entry name" value="SPOC domain-like"/>
    <property type="match status" value="1"/>
</dbReference>
<evidence type="ECO:0000256" key="6">
    <source>
        <dbReference type="ARBA" id="ARBA00022454"/>
    </source>
</evidence>
<accession>A0AAD6NII4</accession>
<comment type="similarity">
    <text evidence="3 19">Belongs to the ku80 family.</text>
</comment>
<dbReference type="GO" id="GO:0003690">
    <property type="term" value="F:double-stranded DNA binding"/>
    <property type="evidence" value="ECO:0007669"/>
    <property type="project" value="TreeGrafter"/>
</dbReference>
<dbReference type="Proteomes" id="UP001221413">
    <property type="component" value="Unassembled WGS sequence"/>
</dbReference>
<reference evidence="21" key="1">
    <citation type="submission" date="2023-01" db="EMBL/GenBank/DDBJ databases">
        <title>The chitinases involved in constricting ring structure development in the nematode-trapping fungus Drechslerella dactyloides.</title>
        <authorList>
            <person name="Wang R."/>
            <person name="Zhang L."/>
            <person name="Tang P."/>
            <person name="Li S."/>
            <person name="Liang L."/>
        </authorList>
    </citation>
    <scope>NUCLEOTIDE SEQUENCE</scope>
    <source>
        <strain evidence="21">YMF1.00031</strain>
    </source>
</reference>
<keyword evidence="9 19" id="KW-0378">Hydrolase</keyword>
<evidence type="ECO:0000256" key="17">
    <source>
        <dbReference type="ARBA" id="ARBA00024890"/>
    </source>
</evidence>
<evidence type="ECO:0000256" key="18">
    <source>
        <dbReference type="ARBA" id="ARBA00047995"/>
    </source>
</evidence>
<keyword evidence="10 19" id="KW-0347">Helicase</keyword>